<dbReference type="GO" id="GO:0005506">
    <property type="term" value="F:iron ion binding"/>
    <property type="evidence" value="ECO:0007669"/>
    <property type="project" value="InterPro"/>
</dbReference>
<dbReference type="InterPro" id="IPR012349">
    <property type="entry name" value="Split_barrel_FMN-bd"/>
</dbReference>
<dbReference type="PANTHER" id="PTHR30466:SF1">
    <property type="entry name" value="FMN REDUCTASE (NADH) RUTF"/>
    <property type="match status" value="1"/>
</dbReference>
<dbReference type="EMBL" id="DYZL01000207">
    <property type="protein sequence ID" value="HJH44176.1"/>
    <property type="molecule type" value="Genomic_DNA"/>
</dbReference>
<dbReference type="GO" id="GO:0010181">
    <property type="term" value="F:FMN binding"/>
    <property type="evidence" value="ECO:0007669"/>
    <property type="project" value="InterPro"/>
</dbReference>
<reference evidence="5" key="2">
    <citation type="journal article" date="2021" name="PeerJ">
        <title>Extensive microbial diversity within the chicken gut microbiome revealed by metagenomics and culture.</title>
        <authorList>
            <person name="Gilroy R."/>
            <person name="Ravi A."/>
            <person name="Getino M."/>
            <person name="Pursley I."/>
            <person name="Horton D.L."/>
            <person name="Alikhan N.F."/>
            <person name="Baker D."/>
            <person name="Gharbi K."/>
            <person name="Hall N."/>
            <person name="Watson M."/>
            <person name="Adriaenssens E.M."/>
            <person name="Foster-Nyarko E."/>
            <person name="Jarju S."/>
            <person name="Secka A."/>
            <person name="Antonio M."/>
            <person name="Oren A."/>
            <person name="Chaudhuri R.R."/>
            <person name="La Ragione R."/>
            <person name="Hildebrand F."/>
            <person name="Pallen M.J."/>
        </authorList>
    </citation>
    <scope>NUCLEOTIDE SEQUENCE</scope>
    <source>
        <strain evidence="5">USAMLcec12-2067</strain>
    </source>
</reference>
<dbReference type="Proteomes" id="UP000789325">
    <property type="component" value="Unassembled WGS sequence"/>
</dbReference>
<dbReference type="GO" id="GO:0042602">
    <property type="term" value="F:riboflavin reductase (NADPH) activity"/>
    <property type="evidence" value="ECO:0007669"/>
    <property type="project" value="TreeGrafter"/>
</dbReference>
<evidence type="ECO:0000313" key="7">
    <source>
        <dbReference type="Proteomes" id="UP000236488"/>
    </source>
</evidence>
<organism evidence="6 7">
    <name type="scientific">Rubneribacter badeniensis</name>
    <dbReference type="NCBI Taxonomy" id="2070688"/>
    <lineage>
        <taxon>Bacteria</taxon>
        <taxon>Bacillati</taxon>
        <taxon>Actinomycetota</taxon>
        <taxon>Coriobacteriia</taxon>
        <taxon>Eggerthellales</taxon>
        <taxon>Eggerthellaceae</taxon>
        <taxon>Rubneribacter</taxon>
    </lineage>
</organism>
<protein>
    <submittedName>
        <fullName evidence="6">Flavin reductase</fullName>
    </submittedName>
</protein>
<feature type="region of interest" description="Disordered" evidence="3">
    <location>
        <begin position="159"/>
        <end position="185"/>
    </location>
</feature>
<dbReference type="PROSITE" id="PS50903">
    <property type="entry name" value="RUBREDOXIN_LIKE"/>
    <property type="match status" value="1"/>
</dbReference>
<dbReference type="SUPFAM" id="SSF50475">
    <property type="entry name" value="FMN-binding split barrel"/>
    <property type="match status" value="1"/>
</dbReference>
<dbReference type="EMBL" id="PPEL01000001">
    <property type="protein sequence ID" value="PNV66642.1"/>
    <property type="molecule type" value="Genomic_DNA"/>
</dbReference>
<evidence type="ECO:0000256" key="1">
    <source>
        <dbReference type="ARBA" id="ARBA00001965"/>
    </source>
</evidence>
<dbReference type="SUPFAM" id="SSF57802">
    <property type="entry name" value="Rubredoxin-like"/>
    <property type="match status" value="1"/>
</dbReference>
<feature type="domain" description="Rubredoxin-like" evidence="4">
    <location>
        <begin position="190"/>
        <end position="226"/>
    </location>
</feature>
<evidence type="ECO:0000256" key="3">
    <source>
        <dbReference type="SAM" id="MobiDB-lite"/>
    </source>
</evidence>
<dbReference type="Proteomes" id="UP000236488">
    <property type="component" value="Unassembled WGS sequence"/>
</dbReference>
<dbReference type="Gene3D" id="2.20.28.10">
    <property type="match status" value="1"/>
</dbReference>
<name>A0A2K2U8S2_9ACTN</name>
<evidence type="ECO:0000313" key="5">
    <source>
        <dbReference type="EMBL" id="HJH44176.1"/>
    </source>
</evidence>
<reference evidence="6 7" key="1">
    <citation type="journal article" date="2018" name="Int. J. Syst. Evol. Microbiol.">
        <title>Rubneribacter badeniensis gen. nov., sp. nov. and Enteroscipio rubneri gen. nov., sp. nov., new members of the Eggerthellaceae isolated from human faeces.</title>
        <authorList>
            <person name="Danylec N."/>
            <person name="Gobl A."/>
            <person name="Stoll D.A."/>
            <person name="Hetzer B."/>
            <person name="Kulling S.E."/>
            <person name="Huch M."/>
        </authorList>
    </citation>
    <scope>NUCLEOTIDE SEQUENCE [LARGE SCALE GENOMIC DNA]</scope>
    <source>
        <strain evidence="6 7">ResAG-85</strain>
    </source>
</reference>
<dbReference type="AlphaFoldDB" id="A0A2K2U8S2"/>
<dbReference type="InterPro" id="IPR024934">
    <property type="entry name" value="Rubredoxin-like_dom"/>
</dbReference>
<dbReference type="InterPro" id="IPR002563">
    <property type="entry name" value="Flavin_Rdtase-like_dom"/>
</dbReference>
<reference evidence="5" key="3">
    <citation type="submission" date="2021-09" db="EMBL/GenBank/DDBJ databases">
        <authorList>
            <person name="Gilroy R."/>
        </authorList>
    </citation>
    <scope>NUCLEOTIDE SEQUENCE</scope>
    <source>
        <strain evidence="5">USAMLcec12-2067</strain>
    </source>
</reference>
<comment type="cofactor">
    <cofactor evidence="1">
        <name>Fe(3+)</name>
        <dbReference type="ChEBI" id="CHEBI:29034"/>
    </cofactor>
</comment>
<comment type="caution">
    <text evidence="6">The sequence shown here is derived from an EMBL/GenBank/DDBJ whole genome shotgun (WGS) entry which is preliminary data.</text>
</comment>
<keyword evidence="2" id="KW-0560">Oxidoreductase</keyword>
<keyword evidence="7" id="KW-1185">Reference proteome</keyword>
<evidence type="ECO:0000313" key="6">
    <source>
        <dbReference type="EMBL" id="PNV66642.1"/>
    </source>
</evidence>
<dbReference type="PANTHER" id="PTHR30466">
    <property type="entry name" value="FLAVIN REDUCTASE"/>
    <property type="match status" value="1"/>
</dbReference>
<evidence type="ECO:0000256" key="2">
    <source>
        <dbReference type="ARBA" id="ARBA00023002"/>
    </source>
</evidence>
<dbReference type="Gene3D" id="2.30.110.10">
    <property type="entry name" value="Electron Transport, Fmn-binding Protein, Chain A"/>
    <property type="match status" value="1"/>
</dbReference>
<sequence length="228" mass="24298">MIDKTAFRSLSYGLYLVAATDGERRAACVANTFQQVTSSPLQVSVALNKENATTGVIADSGRFAVSCLAQDAAMELIGMFGFRCSLDVDKLAACETGVDGAGVPFVSEQCVARFSVRVVQTVDLGTHVLYVGEVEEAEALRDGEPMTYAHYHLVKGGKTPPKASSFLPEEPSEGAGGAAGADASEPTKPRFGWRCTLCGHIEYVDELPDDFVCPVCGVGKDMFERIEL</sequence>
<dbReference type="Pfam" id="PF21349">
    <property type="entry name" value="RUBY_RBDX"/>
    <property type="match status" value="1"/>
</dbReference>
<dbReference type="InterPro" id="IPR050268">
    <property type="entry name" value="NADH-dep_flavin_reductase"/>
</dbReference>
<evidence type="ECO:0000259" key="4">
    <source>
        <dbReference type="PROSITE" id="PS50903"/>
    </source>
</evidence>
<dbReference type="SMART" id="SM00903">
    <property type="entry name" value="Flavin_Reduct"/>
    <property type="match status" value="1"/>
</dbReference>
<proteinExistence type="predicted"/>
<dbReference type="CDD" id="cd00350">
    <property type="entry name" value="rubredoxin_like"/>
    <property type="match status" value="1"/>
</dbReference>
<dbReference type="InterPro" id="IPR048574">
    <property type="entry name" value="RUBY_RBDX"/>
</dbReference>
<dbReference type="RefSeq" id="WP_087195349.1">
    <property type="nucleotide sequence ID" value="NZ_DBEYRC010000142.1"/>
</dbReference>
<accession>A0A2K2U8S2</accession>
<dbReference type="Pfam" id="PF01613">
    <property type="entry name" value="Flavin_Reduct"/>
    <property type="match status" value="1"/>
</dbReference>
<gene>
    <name evidence="6" type="ORF">C2L80_00515</name>
    <name evidence="5" type="ORF">K8V16_10350</name>
</gene>